<name>A0A497XP69_9PROT</name>
<dbReference type="PANTHER" id="PTHR21320">
    <property type="entry name" value="CYTOCHROME C OXIDASE ASSEMBLY PROTEIN COX11-RELATED"/>
    <property type="match status" value="1"/>
</dbReference>
<dbReference type="Gene3D" id="2.60.370.10">
    <property type="entry name" value="Ctag/Cox11"/>
    <property type="match status" value="1"/>
</dbReference>
<evidence type="ECO:0000256" key="5">
    <source>
        <dbReference type="ARBA" id="ARBA00022692"/>
    </source>
</evidence>
<feature type="transmembrane region" description="Helical" evidence="10">
    <location>
        <begin position="12"/>
        <end position="33"/>
    </location>
</feature>
<organism evidence="11 12">
    <name type="scientific">Sulfurisoma sediminicola</name>
    <dbReference type="NCBI Taxonomy" id="1381557"/>
    <lineage>
        <taxon>Bacteria</taxon>
        <taxon>Pseudomonadati</taxon>
        <taxon>Pseudomonadota</taxon>
        <taxon>Betaproteobacteria</taxon>
        <taxon>Nitrosomonadales</taxon>
        <taxon>Sterolibacteriaceae</taxon>
        <taxon>Sulfurisoma</taxon>
    </lineage>
</organism>
<accession>A0A497XP69</accession>
<keyword evidence="7 10" id="KW-1133">Transmembrane helix</keyword>
<dbReference type="PANTHER" id="PTHR21320:SF3">
    <property type="entry name" value="CYTOCHROME C OXIDASE ASSEMBLY PROTEIN COX11, MITOCHONDRIAL-RELATED"/>
    <property type="match status" value="1"/>
</dbReference>
<evidence type="ECO:0000256" key="2">
    <source>
        <dbReference type="ARBA" id="ARBA00004382"/>
    </source>
</evidence>
<comment type="similarity">
    <text evidence="3">Belongs to the COX11/CtaG family.</text>
</comment>
<reference evidence="11 12" key="1">
    <citation type="submission" date="2018-10" db="EMBL/GenBank/DDBJ databases">
        <title>Genomic Encyclopedia of Type Strains, Phase IV (KMG-IV): sequencing the most valuable type-strain genomes for metagenomic binning, comparative biology and taxonomic classification.</title>
        <authorList>
            <person name="Goeker M."/>
        </authorList>
    </citation>
    <scope>NUCLEOTIDE SEQUENCE [LARGE SCALE GENOMIC DNA]</scope>
    <source>
        <strain evidence="11 12">DSM 26916</strain>
    </source>
</reference>
<evidence type="ECO:0000256" key="7">
    <source>
        <dbReference type="ARBA" id="ARBA00022989"/>
    </source>
</evidence>
<evidence type="ECO:0000256" key="3">
    <source>
        <dbReference type="ARBA" id="ARBA00009620"/>
    </source>
</evidence>
<dbReference type="GO" id="GO:0005886">
    <property type="term" value="C:plasma membrane"/>
    <property type="evidence" value="ECO:0007669"/>
    <property type="project" value="UniProtKB-SubCell"/>
</dbReference>
<evidence type="ECO:0000256" key="1">
    <source>
        <dbReference type="ARBA" id="ARBA00004007"/>
    </source>
</evidence>
<dbReference type="RefSeq" id="WP_121239910.1">
    <property type="nucleotide sequence ID" value="NZ_BHVV01000001.1"/>
</dbReference>
<dbReference type="PIRSF" id="PIRSF005413">
    <property type="entry name" value="COX11"/>
    <property type="match status" value="1"/>
</dbReference>
<keyword evidence="6" id="KW-0735">Signal-anchor</keyword>
<dbReference type="EMBL" id="RCCI01000004">
    <property type="protein sequence ID" value="RLJ67969.1"/>
    <property type="molecule type" value="Genomic_DNA"/>
</dbReference>
<dbReference type="SUPFAM" id="SSF110111">
    <property type="entry name" value="Ctag/Cox11"/>
    <property type="match status" value="1"/>
</dbReference>
<dbReference type="Proteomes" id="UP000268908">
    <property type="component" value="Unassembled WGS sequence"/>
</dbReference>
<dbReference type="GO" id="GO:0005507">
    <property type="term" value="F:copper ion binding"/>
    <property type="evidence" value="ECO:0007669"/>
    <property type="project" value="InterPro"/>
</dbReference>
<dbReference type="InterPro" id="IPR023471">
    <property type="entry name" value="CtaG/Cox11_dom_sf"/>
</dbReference>
<evidence type="ECO:0000256" key="8">
    <source>
        <dbReference type="ARBA" id="ARBA00023008"/>
    </source>
</evidence>
<protein>
    <recommendedName>
        <fullName evidence="4">Cytochrome c oxidase assembly protein CtaG</fullName>
    </recommendedName>
</protein>
<proteinExistence type="inferred from homology"/>
<dbReference type="OrthoDB" id="9804841at2"/>
<dbReference type="Pfam" id="PF04442">
    <property type="entry name" value="CtaG_Cox11"/>
    <property type="match status" value="1"/>
</dbReference>
<evidence type="ECO:0000256" key="4">
    <source>
        <dbReference type="ARBA" id="ARBA00015384"/>
    </source>
</evidence>
<keyword evidence="12" id="KW-1185">Reference proteome</keyword>
<evidence type="ECO:0000256" key="10">
    <source>
        <dbReference type="SAM" id="Phobius"/>
    </source>
</evidence>
<dbReference type="AlphaFoldDB" id="A0A497XP69"/>
<evidence type="ECO:0000256" key="6">
    <source>
        <dbReference type="ARBA" id="ARBA00022968"/>
    </source>
</evidence>
<evidence type="ECO:0000313" key="12">
    <source>
        <dbReference type="Proteomes" id="UP000268908"/>
    </source>
</evidence>
<evidence type="ECO:0000313" key="11">
    <source>
        <dbReference type="EMBL" id="RLJ67969.1"/>
    </source>
</evidence>
<gene>
    <name evidence="11" type="ORF">DFR35_0523</name>
</gene>
<keyword evidence="9 10" id="KW-0472">Membrane</keyword>
<sequence>MTSSHAPLVKRLLLLVAGAFAFAFALVPLYNVLCEATGFNGKTAGQGTAKSGVIRDGFGIGGLTVGAAVATPAPSQIDRSRTVAVEFTGTVMPGLPWEMRPLTVSLDTHPGEMQQVRYLVRNTSSRPVTAQAIPSVTPGQAAQHFDKIECFCFSQQSLAPGESKEMPLTFIVKPDIDKDIRHITLSYAFFSIDGQREALTAKPEAKQ</sequence>
<comment type="caution">
    <text evidence="11">The sequence shown here is derived from an EMBL/GenBank/DDBJ whole genome shotgun (WGS) entry which is preliminary data.</text>
</comment>
<evidence type="ECO:0000256" key="9">
    <source>
        <dbReference type="ARBA" id="ARBA00023136"/>
    </source>
</evidence>
<keyword evidence="8" id="KW-0186">Copper</keyword>
<dbReference type="NCBIfam" id="NF003465">
    <property type="entry name" value="PRK05089.1"/>
    <property type="match status" value="1"/>
</dbReference>
<comment type="function">
    <text evidence="1">Exerts its effect at some terminal stage of cytochrome c oxidase synthesis, probably by being involved in the insertion of the copper B into subunit I.</text>
</comment>
<comment type="subcellular location">
    <subcellularLocation>
        <location evidence="2">Cell inner membrane</location>
        <topology evidence="2">Single-pass type II membrane protein</topology>
        <orientation evidence="2">Periplasmic side</orientation>
    </subcellularLocation>
</comment>
<keyword evidence="5 10" id="KW-0812">Transmembrane</keyword>
<dbReference type="InterPro" id="IPR007533">
    <property type="entry name" value="Cyt_c_oxidase_assmbl_CtaG"/>
</dbReference>